<evidence type="ECO:0000313" key="4">
    <source>
        <dbReference type="Proteomes" id="UP000189935"/>
    </source>
</evidence>
<evidence type="ECO:0000313" key="3">
    <source>
        <dbReference type="EMBL" id="SHL28561.1"/>
    </source>
</evidence>
<dbReference type="EMBL" id="LT670844">
    <property type="protein sequence ID" value="SHL28561.1"/>
    <property type="molecule type" value="Genomic_DNA"/>
</dbReference>
<dbReference type="InterPro" id="IPR013107">
    <property type="entry name" value="Acyl-CoA_DH_C"/>
</dbReference>
<dbReference type="SUPFAM" id="SSF56645">
    <property type="entry name" value="Acyl-CoA dehydrogenase NM domain-like"/>
    <property type="match status" value="1"/>
</dbReference>
<dbReference type="InterPro" id="IPR037069">
    <property type="entry name" value="AcylCoA_DH/ox_N_sf"/>
</dbReference>
<dbReference type="GO" id="GO:0050660">
    <property type="term" value="F:flavin adenine dinucleotide binding"/>
    <property type="evidence" value="ECO:0007669"/>
    <property type="project" value="InterPro"/>
</dbReference>
<protein>
    <submittedName>
        <fullName evidence="3">Resorcinol 4-hydroxylase oxygenase subunit</fullName>
    </submittedName>
</protein>
<dbReference type="RefSeq" id="WP_079542828.1">
    <property type="nucleotide sequence ID" value="NZ_LT670844.1"/>
</dbReference>
<dbReference type="SUPFAM" id="SSF47203">
    <property type="entry name" value="Acyl-CoA dehydrogenase C-terminal domain-like"/>
    <property type="match status" value="1"/>
</dbReference>
<dbReference type="Pfam" id="PF08028">
    <property type="entry name" value="Acyl-CoA_dh_2"/>
    <property type="match status" value="1"/>
</dbReference>
<dbReference type="Gene3D" id="1.10.540.10">
    <property type="entry name" value="Acyl-CoA dehydrogenase/oxidase, N-terminal domain"/>
    <property type="match status" value="1"/>
</dbReference>
<accession>A0A1M6ZDJ5</accession>
<dbReference type="PIRSF" id="PIRSF016578">
    <property type="entry name" value="HsaA"/>
    <property type="match status" value="1"/>
</dbReference>
<dbReference type="GO" id="GO:0003995">
    <property type="term" value="F:acyl-CoA dehydrogenase activity"/>
    <property type="evidence" value="ECO:0007669"/>
    <property type="project" value="TreeGrafter"/>
</dbReference>
<gene>
    <name evidence="3" type="ORF">SAMN05444159_5517</name>
</gene>
<evidence type="ECO:0000259" key="2">
    <source>
        <dbReference type="Pfam" id="PF08028"/>
    </source>
</evidence>
<dbReference type="InterPro" id="IPR046373">
    <property type="entry name" value="Acyl-CoA_Oxase/DH_mid-dom_sf"/>
</dbReference>
<dbReference type="PANTHER" id="PTHR43884">
    <property type="entry name" value="ACYL-COA DEHYDROGENASE"/>
    <property type="match status" value="1"/>
</dbReference>
<dbReference type="AlphaFoldDB" id="A0A1M6ZDJ5"/>
<reference evidence="3 4" key="1">
    <citation type="submission" date="2016-11" db="EMBL/GenBank/DDBJ databases">
        <authorList>
            <person name="Jaros S."/>
            <person name="Januszkiewicz K."/>
            <person name="Wedrychowicz H."/>
        </authorList>
    </citation>
    <scope>NUCLEOTIDE SEQUENCE [LARGE SCALE GENOMIC DNA]</scope>
    <source>
        <strain evidence="3 4">GAS499</strain>
    </source>
</reference>
<dbReference type="Gene3D" id="1.20.140.10">
    <property type="entry name" value="Butyryl-CoA Dehydrogenase, subunit A, domain 3"/>
    <property type="match status" value="1"/>
</dbReference>
<dbReference type="InterPro" id="IPR009100">
    <property type="entry name" value="AcylCoA_DH/oxidase_NM_dom_sf"/>
</dbReference>
<sequence length="412" mass="44135">MNVAAQVFEKNSDQPFGRRPSVGDLKLRVASISSQIKARAHATEKSGRVPAENILALRSIGYFDIVRPRAFGGYEYDFDVLVDLNIDLAKACASTAWVGGLLAAHQWLIASFHEQAQRDVWDSNPDALACGSYAPATKAVAAHGGYVLTGRWSFASGCDNAQWSLCAALLPSRSEADRFVPAFLLVPASHYLIEDNWNVVGLAGTGSKTLQLKDVFVPEHRVLTFLETTSGKTPGALLYSDNPGFSIPMLSNIPSCLASVAVGTAAGALEDYLEATSKRVTRGAVAGSNNRMAEFPTIQLRVAEAAASTDAAREILLRDLRDRAATVRASRPVSIEDRIVSRRGQAFAVSLAIRASEALNASTGGQGLDLSNPVQRAWRDANAVGRHISMNWDAVGTMYGQMALGLVPQGQY</sequence>
<dbReference type="Gene3D" id="2.40.110.10">
    <property type="entry name" value="Butyryl-CoA Dehydrogenase, subunit A, domain 2"/>
    <property type="match status" value="1"/>
</dbReference>
<proteinExistence type="predicted"/>
<keyword evidence="1" id="KW-0560">Oxidoreductase</keyword>
<dbReference type="InterPro" id="IPR036250">
    <property type="entry name" value="AcylCo_DH-like_C"/>
</dbReference>
<dbReference type="PANTHER" id="PTHR43884:SF12">
    <property type="entry name" value="ISOVALERYL-COA DEHYDROGENASE, MITOCHONDRIAL-RELATED"/>
    <property type="match status" value="1"/>
</dbReference>
<feature type="domain" description="Acyl-CoA dehydrogenase C-terminal" evidence="2">
    <location>
        <begin position="256"/>
        <end position="392"/>
    </location>
</feature>
<name>A0A1M6ZDJ5_9BRAD</name>
<dbReference type="Proteomes" id="UP000189935">
    <property type="component" value="Chromosome I"/>
</dbReference>
<evidence type="ECO:0000256" key="1">
    <source>
        <dbReference type="ARBA" id="ARBA00023002"/>
    </source>
</evidence>
<organism evidence="3 4">
    <name type="scientific">Bradyrhizobium lablabi</name>
    <dbReference type="NCBI Taxonomy" id="722472"/>
    <lineage>
        <taxon>Bacteria</taxon>
        <taxon>Pseudomonadati</taxon>
        <taxon>Pseudomonadota</taxon>
        <taxon>Alphaproteobacteria</taxon>
        <taxon>Hyphomicrobiales</taxon>
        <taxon>Nitrobacteraceae</taxon>
        <taxon>Bradyrhizobium</taxon>
    </lineage>
</organism>
<dbReference type="OrthoDB" id="2986495at2"/>